<dbReference type="PATRIC" id="fig|883165.3.peg.1625"/>
<dbReference type="eggNOG" id="ENOG50309ZT">
    <property type="taxonomic scope" value="Bacteria"/>
</dbReference>
<reference evidence="1 2" key="1">
    <citation type="submission" date="2013-06" db="EMBL/GenBank/DDBJ databases">
        <title>The Genome Sequence of Campylobacter ureolyticus ACS-301-V-SCH3B.</title>
        <authorList>
            <consortium name="The Broad Institute Genomics Platform"/>
            <person name="Earl A."/>
            <person name="Ward D."/>
            <person name="Feldgarden M."/>
            <person name="Gevers D."/>
            <person name="Saerens B."/>
            <person name="Vaneechoutte M."/>
            <person name="Walker B."/>
            <person name="Young S."/>
            <person name="Zeng Q."/>
            <person name="Gargeya S."/>
            <person name="Fitzgerald M."/>
            <person name="Haas B."/>
            <person name="Abouelleil A."/>
            <person name="Allen A.W."/>
            <person name="Alvarado L."/>
            <person name="Arachchi H.M."/>
            <person name="Berlin A.M."/>
            <person name="Chapman S.B."/>
            <person name="Gainer-Dewar J."/>
            <person name="Goldberg J."/>
            <person name="Griggs A."/>
            <person name="Gujja S."/>
            <person name="Hansen M."/>
            <person name="Howarth C."/>
            <person name="Imamovic A."/>
            <person name="Ireland A."/>
            <person name="Larimer J."/>
            <person name="McCowan C."/>
            <person name="Murphy C."/>
            <person name="Pearson M."/>
            <person name="Poon T.W."/>
            <person name="Priest M."/>
            <person name="Roberts A."/>
            <person name="Saif S."/>
            <person name="Shea T."/>
            <person name="Sisk P."/>
            <person name="Sykes S."/>
            <person name="Wortman J."/>
            <person name="Nusbaum C."/>
            <person name="Birren B."/>
        </authorList>
    </citation>
    <scope>NUCLEOTIDE SEQUENCE [LARGE SCALE GENOMIC DNA]</scope>
    <source>
        <strain evidence="1 2">ACS-301-V-Sch3b</strain>
    </source>
</reference>
<dbReference type="Proteomes" id="UP000014539">
    <property type="component" value="Unassembled WGS sequence"/>
</dbReference>
<name>S3YFW5_9BACT</name>
<evidence type="ECO:0000313" key="2">
    <source>
        <dbReference type="Proteomes" id="UP000014539"/>
    </source>
</evidence>
<organism evidence="1 2">
    <name type="scientific">Campylobacter ureolyticus ACS-301-V-Sch3b</name>
    <dbReference type="NCBI Taxonomy" id="883165"/>
    <lineage>
        <taxon>Bacteria</taxon>
        <taxon>Pseudomonadati</taxon>
        <taxon>Campylobacterota</taxon>
        <taxon>Epsilonproteobacteria</taxon>
        <taxon>Campylobacterales</taxon>
        <taxon>Campylobacteraceae</taxon>
        <taxon>Campylobacter</taxon>
    </lineage>
</organism>
<proteinExistence type="predicted"/>
<comment type="caution">
    <text evidence="1">The sequence shown here is derived from an EMBL/GenBank/DDBJ whole genome shotgun (WGS) entry which is preliminary data.</text>
</comment>
<protein>
    <recommendedName>
        <fullName evidence="3">Abi-like protein</fullName>
    </recommendedName>
</protein>
<dbReference type="EMBL" id="AGYD01000016">
    <property type="protein sequence ID" value="EPH07385.1"/>
    <property type="molecule type" value="Genomic_DNA"/>
</dbReference>
<dbReference type="AlphaFoldDB" id="S3YFW5"/>
<dbReference type="RefSeq" id="WP_016647458.1">
    <property type="nucleotide sequence ID" value="NZ_KE340329.1"/>
</dbReference>
<gene>
    <name evidence="1" type="ORF">HMPREF9309_01606</name>
</gene>
<keyword evidence="2" id="KW-1185">Reference proteome</keyword>
<accession>S3YFW5</accession>
<evidence type="ECO:0008006" key="3">
    <source>
        <dbReference type="Google" id="ProtNLM"/>
    </source>
</evidence>
<evidence type="ECO:0000313" key="1">
    <source>
        <dbReference type="EMBL" id="EPH07385.1"/>
    </source>
</evidence>
<dbReference type="HOGENOM" id="CLU_107483_1_0_7"/>
<sequence length="224" mass="27091">MKQKIDDFKKNKINLFSQERLKSYSLQEDKKDIEIQLKRHNNNLNLIQRITKDLALIEIGTRNLLDFYMKEKYKNDDWINQEAQNSSEFKIIIDKIKKRYDNLILNNNQLLSNLTIGQITKIIREKDALNIIFDFKNINLKKYYFKNKNRYKNRRPISKKHKADIILSLLVNIRNRSFHWENLTKLRDDGIPRLSVENKKIYTTIEPDKIETFLKDILNEIYKE</sequence>